<dbReference type="PANTHER" id="PTHR10696">
    <property type="entry name" value="GAMMA-BUTYROBETAINE HYDROXYLASE-RELATED"/>
    <property type="match status" value="1"/>
</dbReference>
<evidence type="ECO:0000256" key="4">
    <source>
        <dbReference type="ARBA" id="ARBA00023194"/>
    </source>
</evidence>
<name>A0AAW4XEK6_RHORH</name>
<dbReference type="PANTHER" id="PTHR10696:SF56">
    <property type="entry name" value="TAUD_TFDA-LIKE DOMAIN-CONTAINING PROTEIN"/>
    <property type="match status" value="1"/>
</dbReference>
<dbReference type="GO" id="GO:0051213">
    <property type="term" value="F:dioxygenase activity"/>
    <property type="evidence" value="ECO:0007669"/>
    <property type="project" value="UniProtKB-KW"/>
</dbReference>
<dbReference type="GO" id="GO:0017000">
    <property type="term" value="P:antibiotic biosynthetic process"/>
    <property type="evidence" value="ECO:0007669"/>
    <property type="project" value="UniProtKB-KW"/>
</dbReference>
<dbReference type="EMBL" id="JAJNCO010000004">
    <property type="protein sequence ID" value="MCD2111314.1"/>
    <property type="molecule type" value="Genomic_DNA"/>
</dbReference>
<dbReference type="RefSeq" id="WP_159417016.1">
    <property type="nucleotide sequence ID" value="NZ_JAJNCO010000004.1"/>
</dbReference>
<evidence type="ECO:0000256" key="2">
    <source>
        <dbReference type="ARBA" id="ARBA00023002"/>
    </source>
</evidence>
<dbReference type="AlphaFoldDB" id="A0AAW4XEK6"/>
<dbReference type="Proteomes" id="UP001198630">
    <property type="component" value="Unassembled WGS sequence"/>
</dbReference>
<dbReference type="InterPro" id="IPR042098">
    <property type="entry name" value="TauD-like_sf"/>
</dbReference>
<evidence type="ECO:0000313" key="6">
    <source>
        <dbReference type="EMBL" id="MCD2111314.1"/>
    </source>
</evidence>
<evidence type="ECO:0000259" key="5">
    <source>
        <dbReference type="Pfam" id="PF02668"/>
    </source>
</evidence>
<keyword evidence="3" id="KW-0408">Iron</keyword>
<keyword evidence="6" id="KW-0223">Dioxygenase</keyword>
<dbReference type="Gene3D" id="3.60.130.10">
    <property type="entry name" value="Clavaminate synthase-like"/>
    <property type="match status" value="1"/>
</dbReference>
<comment type="cofactor">
    <cofactor evidence="1">
        <name>Fe(2+)</name>
        <dbReference type="ChEBI" id="CHEBI:29033"/>
    </cofactor>
</comment>
<evidence type="ECO:0000256" key="3">
    <source>
        <dbReference type="ARBA" id="ARBA00023004"/>
    </source>
</evidence>
<proteinExistence type="predicted"/>
<gene>
    <name evidence="6" type="ORF">LQ384_09410</name>
</gene>
<dbReference type="Pfam" id="PF02668">
    <property type="entry name" value="TauD"/>
    <property type="match status" value="1"/>
</dbReference>
<evidence type="ECO:0000256" key="1">
    <source>
        <dbReference type="ARBA" id="ARBA00001954"/>
    </source>
</evidence>
<reference evidence="6" key="1">
    <citation type="submission" date="2021-11" db="EMBL/GenBank/DDBJ databases">
        <title>Development of a sustainable strategy for remediation of hydrocarbon-contaminated territories based on the waste exchange concept.</title>
        <authorList>
            <person name="Elkin A."/>
        </authorList>
    </citation>
    <scope>NUCLEOTIDE SEQUENCE</scope>
    <source>
        <strain evidence="6">IEGM 757</strain>
    </source>
</reference>
<accession>A0AAW4XEK6</accession>
<evidence type="ECO:0000313" key="7">
    <source>
        <dbReference type="Proteomes" id="UP001198630"/>
    </source>
</evidence>
<protein>
    <submittedName>
        <fullName evidence="6">TauD/TfdA family dioxygenase</fullName>
    </submittedName>
</protein>
<sequence length="356" mass="40867">MSHVLSPVEGPAAWRGDVLGQTDSWIHHFTEEELDELETVGKRFLRDDPDLRFVSREDYPLPVCSETIAAWGNELDYGRGFLLARGLRVEEYSHALSASIYFLLGLYLGTPMRQNQLGDLIDHIRATSNKTQDDPTSLSSRIRSRLGYHSDSSDVVALMCLHPSMEGGASSLVSGMTIYNEVLRERPDLAPLMFEKWYWDWYKQDHDAPAPVYDSPMCAYEDGVFSFYGGNRILYTAQDYPEVPRLTPEQIELLELLEDIAARPGIALHMDFRQGDIQWLLNYSALHARTNFVDFPEPDRRRHLMRLWLQRKSGRPVPEGFGRHVVRARHHVEPDDEVTGKFSIHTASIQRHDWGL</sequence>
<dbReference type="SUPFAM" id="SSF51197">
    <property type="entry name" value="Clavaminate synthase-like"/>
    <property type="match status" value="1"/>
</dbReference>
<feature type="domain" description="TauD/TfdA-like" evidence="5">
    <location>
        <begin position="60"/>
        <end position="308"/>
    </location>
</feature>
<keyword evidence="4" id="KW-0045">Antibiotic biosynthesis</keyword>
<comment type="caution">
    <text evidence="6">The sequence shown here is derived from an EMBL/GenBank/DDBJ whole genome shotgun (WGS) entry which is preliminary data.</text>
</comment>
<dbReference type="InterPro" id="IPR003819">
    <property type="entry name" value="TauD/TfdA-like"/>
</dbReference>
<dbReference type="InterPro" id="IPR050411">
    <property type="entry name" value="AlphaKG_dependent_hydroxylases"/>
</dbReference>
<keyword evidence="2" id="KW-0560">Oxidoreductase</keyword>
<organism evidence="6 7">
    <name type="scientific">Rhodococcus rhodochrous</name>
    <dbReference type="NCBI Taxonomy" id="1829"/>
    <lineage>
        <taxon>Bacteria</taxon>
        <taxon>Bacillati</taxon>
        <taxon>Actinomycetota</taxon>
        <taxon>Actinomycetes</taxon>
        <taxon>Mycobacteriales</taxon>
        <taxon>Nocardiaceae</taxon>
        <taxon>Rhodococcus</taxon>
    </lineage>
</organism>